<evidence type="ECO:0000259" key="4">
    <source>
        <dbReference type="SMART" id="SM01141"/>
    </source>
</evidence>
<sequence length="734" mass="86821">MWHEARRQEKILRTTMIDQSKRAERKRRYFENVRKDPEQFMQIHGRKAQVHADLGIARAAEDSNILRPWQGDSSITIDRFDVRSHLSKMDLMDDDDIIPKKKQEIVDEKEQIVTDFERYRVLIINDYKGVSEKSYLKKIADREFWYAEKEHSKKLEAEKKKKLAEKKSMIGFSYEDSEVVKGGKTDKGNSDEESEEEEIDDMQDLDVDLDTTVLNPETQRTVNKSGEEFGVRRGLFCALLKADQQALRDAAQLKQIDRQKAQLSGRESKHERMLLRQQRQAIVGKKGMVVSENGATATLLGFINQSQKKSKIDEMIKDMEGSDNDDDRRAKAEFITTFGGGADRDSDDEVKKETVGPELPSEEYRKILKLSQNRRKDDDDKVDWGNLKVTGNSVNRRAHSYSRSRSRTRSPPRRSRSRSRDRYRRRRSGSRRRSTSRNRRSSRDRKRSRSRDRRRSSRDRKRSRSNDRKYESTRRRYKSRSTSRRRHRSRSSSRKRQRSRSNSRKRQRSNERHRDRSREDRSEKRRRSGSKGKSESVKTVCSDRIPDEPVRVFEPRESSGEESESDDVKMLEIRSSMSDSEKEKIEIENRKRRVKLTKKLVKDKRRQSSVTNDRSSDEEDEEEQRKAEQAKRVKMQMSQVLKKTRQDMAKEENDRKREAEIAQKARTLEFGKSFDTLKFKRGGNENVRSKSRPTFLFRLLIPLECKDLFIKEVINFRMRESSKKIHEKWGVKKL</sequence>
<dbReference type="InterPro" id="IPR019147">
    <property type="entry name" value="SWAP_N_domain"/>
</dbReference>
<feature type="domain" description="Suppressor of white apricot N-terminal" evidence="4">
    <location>
        <begin position="39"/>
        <end position="178"/>
    </location>
</feature>
<feature type="compositionally biased region" description="Basic and acidic residues" evidence="3">
    <location>
        <begin position="508"/>
        <end position="523"/>
    </location>
</feature>
<protein>
    <recommendedName>
        <fullName evidence="4">Suppressor of white apricot N-terminal domain-containing protein</fullName>
    </recommendedName>
</protein>
<dbReference type="STRING" id="31234.E3LNI6"/>
<dbReference type="EMBL" id="DS268412">
    <property type="protein sequence ID" value="EFP05402.1"/>
    <property type="molecule type" value="Genomic_DNA"/>
</dbReference>
<feature type="compositionally biased region" description="Basic and acidic residues" evidence="3">
    <location>
        <begin position="374"/>
        <end position="383"/>
    </location>
</feature>
<dbReference type="PANTHER" id="PTHR13161:SF4">
    <property type="entry name" value="CLK4-ASSOCIATING SERINE_ARGININE RICH PROTEIN"/>
    <property type="match status" value="1"/>
</dbReference>
<feature type="compositionally biased region" description="Basic and acidic residues" evidence="3">
    <location>
        <begin position="464"/>
        <end position="474"/>
    </location>
</feature>
<feature type="compositionally biased region" description="Acidic residues" evidence="3">
    <location>
        <begin position="191"/>
        <end position="200"/>
    </location>
</feature>
<reference evidence="5" key="1">
    <citation type="submission" date="2007-07" db="EMBL/GenBank/DDBJ databases">
        <title>PCAP assembly of the Caenorhabditis remanei genome.</title>
        <authorList>
            <consortium name="The Caenorhabditis remanei Sequencing Consortium"/>
            <person name="Wilson R.K."/>
        </authorList>
    </citation>
    <scope>NUCLEOTIDE SEQUENCE [LARGE SCALE GENOMIC DNA]</scope>
    <source>
        <strain evidence="5">PB4641</strain>
    </source>
</reference>
<dbReference type="InterPro" id="IPR040397">
    <property type="entry name" value="SWAP"/>
</dbReference>
<keyword evidence="2" id="KW-0508">mRNA splicing</keyword>
<dbReference type="OMA" id="YSECAPV"/>
<dbReference type="OrthoDB" id="10070965at2759"/>
<dbReference type="PANTHER" id="PTHR13161">
    <property type="entry name" value="SPLICING FACTOR SUPPRESSOR OF WHITE APRICOT"/>
    <property type="match status" value="1"/>
</dbReference>
<keyword evidence="1" id="KW-0507">mRNA processing</keyword>
<dbReference type="AlphaFoldDB" id="E3LNI6"/>
<evidence type="ECO:0000313" key="6">
    <source>
        <dbReference type="Proteomes" id="UP000008281"/>
    </source>
</evidence>
<feature type="region of interest" description="Disordered" evidence="3">
    <location>
        <begin position="335"/>
        <end position="656"/>
    </location>
</feature>
<feature type="region of interest" description="Disordered" evidence="3">
    <location>
        <begin position="180"/>
        <end position="200"/>
    </location>
</feature>
<evidence type="ECO:0000313" key="5">
    <source>
        <dbReference type="EMBL" id="EFP05402.1"/>
    </source>
</evidence>
<feature type="compositionally biased region" description="Basic and acidic residues" evidence="3">
    <location>
        <begin position="644"/>
        <end position="656"/>
    </location>
</feature>
<dbReference type="eggNOG" id="KOG2548">
    <property type="taxonomic scope" value="Eukaryota"/>
</dbReference>
<gene>
    <name evidence="5" type="ORF">CRE_27117</name>
</gene>
<feature type="compositionally biased region" description="Basic and acidic residues" evidence="3">
    <location>
        <begin position="544"/>
        <end position="559"/>
    </location>
</feature>
<dbReference type="Proteomes" id="UP000008281">
    <property type="component" value="Unassembled WGS sequence"/>
</dbReference>
<proteinExistence type="predicted"/>
<evidence type="ECO:0000256" key="3">
    <source>
        <dbReference type="SAM" id="MobiDB-lite"/>
    </source>
</evidence>
<evidence type="ECO:0000256" key="2">
    <source>
        <dbReference type="ARBA" id="ARBA00023187"/>
    </source>
</evidence>
<dbReference type="SMART" id="SM01141">
    <property type="entry name" value="DRY_EERY"/>
    <property type="match status" value="1"/>
</dbReference>
<accession>E3LNI6</accession>
<dbReference type="Pfam" id="PF09750">
    <property type="entry name" value="DRY_EERY"/>
    <property type="match status" value="1"/>
</dbReference>
<dbReference type="InParanoid" id="E3LNI6"/>
<feature type="compositionally biased region" description="Basic and acidic residues" evidence="3">
    <location>
        <begin position="180"/>
        <end position="190"/>
    </location>
</feature>
<organism evidence="6">
    <name type="scientific">Caenorhabditis remanei</name>
    <name type="common">Caenorhabditis vulgaris</name>
    <dbReference type="NCBI Taxonomy" id="31234"/>
    <lineage>
        <taxon>Eukaryota</taxon>
        <taxon>Metazoa</taxon>
        <taxon>Ecdysozoa</taxon>
        <taxon>Nematoda</taxon>
        <taxon>Chromadorea</taxon>
        <taxon>Rhabditida</taxon>
        <taxon>Rhabditina</taxon>
        <taxon>Rhabditomorpha</taxon>
        <taxon>Rhabditoidea</taxon>
        <taxon>Rhabditidae</taxon>
        <taxon>Peloderinae</taxon>
        <taxon>Caenorhabditis</taxon>
    </lineage>
</organism>
<dbReference type="FunCoup" id="E3LNI6">
    <property type="interactions" value="1098"/>
</dbReference>
<feature type="compositionally biased region" description="Basic residues" evidence="3">
    <location>
        <begin position="590"/>
        <end position="607"/>
    </location>
</feature>
<name>E3LNI6_CAERE</name>
<feature type="compositionally biased region" description="Basic and acidic residues" evidence="3">
    <location>
        <begin position="579"/>
        <end position="589"/>
    </location>
</feature>
<dbReference type="GO" id="GO:0006397">
    <property type="term" value="P:mRNA processing"/>
    <property type="evidence" value="ECO:0007669"/>
    <property type="project" value="UniProtKB-KW"/>
</dbReference>
<dbReference type="HOGENOM" id="CLU_408949_0_0_1"/>
<feature type="compositionally biased region" description="Basic residues" evidence="3">
    <location>
        <begin position="396"/>
        <end position="463"/>
    </location>
</feature>
<dbReference type="GO" id="GO:0008380">
    <property type="term" value="P:RNA splicing"/>
    <property type="evidence" value="ECO:0007669"/>
    <property type="project" value="UniProtKB-KW"/>
</dbReference>
<keyword evidence="6" id="KW-1185">Reference proteome</keyword>
<evidence type="ECO:0000256" key="1">
    <source>
        <dbReference type="ARBA" id="ARBA00022664"/>
    </source>
</evidence>
<feature type="compositionally biased region" description="Basic residues" evidence="3">
    <location>
        <begin position="475"/>
        <end position="507"/>
    </location>
</feature>